<proteinExistence type="inferred from homology"/>
<dbReference type="STRING" id="1231392.OCGS_1020"/>
<dbReference type="InterPro" id="IPR041203">
    <property type="entry name" value="Bact_A2M_MG5"/>
</dbReference>
<dbReference type="InterPro" id="IPR003609">
    <property type="entry name" value="Pan_app"/>
</dbReference>
<reference evidence="9 10" key="1">
    <citation type="journal article" date="2012" name="J. Bacteriol.">
        <title>Draft Genome Sequence of Oceaniovalibus guishaninsula JLT2003T.</title>
        <authorList>
            <person name="Tang K."/>
            <person name="Liu K."/>
            <person name="Jiao N."/>
        </authorList>
    </citation>
    <scope>NUCLEOTIDE SEQUENCE [LARGE SCALE GENOMIC DNA]</scope>
    <source>
        <strain evidence="9 10">JLT2003</strain>
    </source>
</reference>
<dbReference type="SMART" id="SM00223">
    <property type="entry name" value="APPLE"/>
    <property type="match status" value="1"/>
</dbReference>
<dbReference type="InterPro" id="IPR026284">
    <property type="entry name" value="A2MG_proteobact"/>
</dbReference>
<protein>
    <submittedName>
        <fullName evidence="9">Alpha-2-macroglobulin N-terminal domain family protein</fullName>
    </submittedName>
</protein>
<dbReference type="InterPro" id="IPR041246">
    <property type="entry name" value="Bact_MG10"/>
</dbReference>
<evidence type="ECO:0000256" key="5">
    <source>
        <dbReference type="SAM" id="SignalP"/>
    </source>
</evidence>
<feature type="signal peptide" evidence="5">
    <location>
        <begin position="1"/>
        <end position="20"/>
    </location>
</feature>
<dbReference type="GO" id="GO:0004866">
    <property type="term" value="F:endopeptidase inhibitor activity"/>
    <property type="evidence" value="ECO:0007669"/>
    <property type="project" value="InterPro"/>
</dbReference>
<dbReference type="Proteomes" id="UP000006765">
    <property type="component" value="Unassembled WGS sequence"/>
</dbReference>
<evidence type="ECO:0000259" key="8">
    <source>
        <dbReference type="SMART" id="SM01360"/>
    </source>
</evidence>
<accession>K2I7J2</accession>
<dbReference type="Pfam" id="PF07703">
    <property type="entry name" value="A2M_BRD"/>
    <property type="match status" value="1"/>
</dbReference>
<dbReference type="PANTHER" id="PTHR40094">
    <property type="entry name" value="ALPHA-2-MACROGLOBULIN HOMOLOG"/>
    <property type="match status" value="1"/>
</dbReference>
<dbReference type="Gene3D" id="3.50.4.10">
    <property type="entry name" value="Hepatocyte Growth Factor"/>
    <property type="match status" value="1"/>
</dbReference>
<dbReference type="GO" id="GO:0005576">
    <property type="term" value="C:extracellular region"/>
    <property type="evidence" value="ECO:0007669"/>
    <property type="project" value="InterPro"/>
</dbReference>
<dbReference type="InterPro" id="IPR049120">
    <property type="entry name" value="A2M_bMG2"/>
</dbReference>
<feature type="domain" description="Alpha-2-macroglobulin" evidence="8">
    <location>
        <begin position="1150"/>
        <end position="1239"/>
    </location>
</feature>
<dbReference type="InterPro" id="IPR021868">
    <property type="entry name" value="Alpha_2_Macroglob_MG3"/>
</dbReference>
<dbReference type="Pfam" id="PF00024">
    <property type="entry name" value="PAN_1"/>
    <property type="match status" value="1"/>
</dbReference>
<dbReference type="Gene3D" id="1.50.10.20">
    <property type="match status" value="1"/>
</dbReference>
<feature type="chain" id="PRO_5003861432" evidence="5">
    <location>
        <begin position="21"/>
        <end position="1797"/>
    </location>
</feature>
<dbReference type="eggNOG" id="COG2373">
    <property type="taxonomic scope" value="Bacteria"/>
</dbReference>
<dbReference type="InterPro" id="IPR041462">
    <property type="entry name" value="Bact_A2M_MG6"/>
</dbReference>
<dbReference type="Pfam" id="PF11974">
    <property type="entry name" value="bMG3"/>
    <property type="match status" value="1"/>
</dbReference>
<keyword evidence="2 5" id="KW-0732">Signal</keyword>
<dbReference type="PIRSF" id="PIRSF038980">
    <property type="entry name" value="A2M_bac"/>
    <property type="match status" value="1"/>
</dbReference>
<dbReference type="PATRIC" id="fig|1231392.3.peg.1025"/>
<keyword evidence="10" id="KW-1185">Reference proteome</keyword>
<dbReference type="Pfam" id="PF01835">
    <property type="entry name" value="MG2"/>
    <property type="match status" value="1"/>
</dbReference>
<dbReference type="InterPro" id="IPR047565">
    <property type="entry name" value="Alpha-macroglob_thiol-ester_cl"/>
</dbReference>
<gene>
    <name evidence="9" type="ORF">OCGS_1020</name>
</gene>
<organism evidence="9 10">
    <name type="scientific">Oceaniovalibus guishaninsula JLT2003</name>
    <dbReference type="NCBI Taxonomy" id="1231392"/>
    <lineage>
        <taxon>Bacteria</taxon>
        <taxon>Pseudomonadati</taxon>
        <taxon>Pseudomonadota</taxon>
        <taxon>Alphaproteobacteria</taxon>
        <taxon>Rhodobacterales</taxon>
        <taxon>Roseobacteraceae</taxon>
        <taxon>Oceaniovalibus</taxon>
    </lineage>
</organism>
<evidence type="ECO:0000313" key="10">
    <source>
        <dbReference type="Proteomes" id="UP000006765"/>
    </source>
</evidence>
<dbReference type="OrthoDB" id="9767116at2"/>
<dbReference type="SUPFAM" id="SSF48239">
    <property type="entry name" value="Terpenoid cyclases/Protein prenyltransferases"/>
    <property type="match status" value="1"/>
</dbReference>
<evidence type="ECO:0000256" key="3">
    <source>
        <dbReference type="ARBA" id="ARBA00022737"/>
    </source>
</evidence>
<feature type="domain" description="Apple" evidence="6">
    <location>
        <begin position="35"/>
        <end position="98"/>
    </location>
</feature>
<dbReference type="SMART" id="SM01419">
    <property type="entry name" value="Thiol-ester_cl"/>
    <property type="match status" value="1"/>
</dbReference>
<evidence type="ECO:0000256" key="1">
    <source>
        <dbReference type="ARBA" id="ARBA00010556"/>
    </source>
</evidence>
<keyword evidence="4" id="KW-1015">Disulfide bond</keyword>
<sequence>MIRPLLTALALCLTAAPAIADSLADPAIPERRVTLSADTDFFGADLSQFFDTDAEACRAACLADPQCRAFTFNTRSAACFTKSEIRDRAFYAEALSGEIADRTPDDLARAAARADALAFLDPRDLQAARREAEALPQRHPRTGPPAVELLQSARAAGMAGQPGTALRLTGEALGIADTAALWTDYARLALDLPEDDYDRRRTLREQALAAAINAFLRAADTHQQVAALQIMADALERLDRGRDTIPALRLAQSIAPDADLSARLDSAIGQFGFRIVDDTVTSDAADPRICAEFSEPLFQAGQDYAPFIGTDIAGAGLEVTDRELCLSGVTHGSRYRVTFRQGLPAASGEVLANSVTLNAYIRDRAPSVRFPGNGYVLPMGADAALPVVTVNLGRIDLTLYRISDRNVIRAMQEDLFARPVPQWQQQQFRDDIAQVVWTGTGIVDDALNRDVTTRLPLAPELGDLAAGVYALQAAVPDSDPYVTPAATQWFVVSDLGLVTLEGSDGLHVFVRSLADAGALPGVTLQLVSRANAVLDTRETDADGHALFDAGTLRANGAAEPALVVARQGDDLALLPLTGPEFDLSDRGVEGRAPAGPIDTFLATDRGVYRAGETIHATVLMRDADASAIPGLPATAVLTRPDGVEYARVVSTDGRAGGHVFGLTTAPDIPRGTWRLDIFADPGAPALAGTDLLVEDFVPERIDVDLTLPAGPLAPRDRPVLEIAARHLFGGPAADLPVEAELRTSPVRTLDAWPGYVFGRHDAAADGRTDPLGAARTDAQGRLTLDFALPRDLPAGQPAEALAIVRVAEGSGRPVERTLTRALLPEGPMIGIRPGFDGTLPENADATFRVVGVRTDAPLAARWTLAKVRTDYQWYAMDGDWMWDPVTTRNRVDGGELVVGGDPVDLTVPVEWGAYELRIESADGAHIATSLTFTAGWYAPAGLTQTPDMLEVSLDADRYRPGDVARLRLVPRHAGQALIAVMSDRLIDMRAVAVAEGANTVDLPVTDDWGAGVYVGVIALRPSGDAFGPARALGLDHAAIDPGAALLQPRIDAPATMRPGTPLRAVLRVPGGGGATYATIAAVDLGVLNLTGFQAPDPSGWYFGQRRLGVGIRDLYGRLIDGRSGAMGQLRSGGDAAGGMRLAGPPPDDVVAFFEGPVQIGPDGTAEVAFDIPAFDGTLRLMAVVWSDTGIGAAQTDVVVRDPVVARLTLPRHLAPGDTSRLLVELTHAEGPGGTVGLAAETTGLTLLQPLPASVTLDQGETLRLDLPVAAGNPGTGSVTLTLTAPDGSRIERQASVPVRSNDPEIHRTSRFDLAPGDTFTFSDDVFDGLRDGTATLAAGPLAALDVPGLLAMLDRYPYGCTEQVASAALPLLYLPQIARDLGLADRGSLDDRVMDAVRQVLLRQTPSGGFGLWQPGDGDFWLDAYLTDFLSRARAEGIAVPPVAFAQALDNLRNQVAYAPDFQDGGEAIAYALQVLAREGAATMGDLRYYADVKAADLATPLALAQLGAALASYGDPVRADKLFRMAVDRMDRPAPDDAVWRSDYGTSLRDRAGVLALAAEAGSDAIDRPALAASLATDARLSTQEAVWTLLAANALRADATGNLAVDGVPLDGPLTRDAGTAPPMQVRNTGTSNATLTLTTFGVPEQPLDAGGEGMAIERTWFDLDGNPVEPDSVAAGTRLVALLTVQPFGRIESRLIVDDPLPAGFEIDNPNLLRSGDVRSLDWLDALDDVRMTEFRADRFIAAVDWTSDAAFRLAYIVRAVSPGTYRRPAASVEDMYRPRLRAHTATGEVTVTP</sequence>
<dbReference type="Pfam" id="PF17972">
    <property type="entry name" value="bMG5"/>
    <property type="match status" value="1"/>
</dbReference>
<dbReference type="RefSeq" id="WP_007426172.1">
    <property type="nucleotide sequence ID" value="NZ_AMGO01000012.1"/>
</dbReference>
<dbReference type="Gene3D" id="2.60.40.1930">
    <property type="match status" value="1"/>
</dbReference>
<dbReference type="GO" id="GO:0006508">
    <property type="term" value="P:proteolysis"/>
    <property type="evidence" value="ECO:0007669"/>
    <property type="project" value="InterPro"/>
</dbReference>
<dbReference type="Pfam" id="PF00207">
    <property type="entry name" value="A2M"/>
    <property type="match status" value="1"/>
</dbReference>
<name>K2I7J2_9RHOB</name>
<dbReference type="InterPro" id="IPR051802">
    <property type="entry name" value="YfhM-like"/>
</dbReference>
<dbReference type="PANTHER" id="PTHR40094:SF1">
    <property type="entry name" value="UBIQUITIN DOMAIN-CONTAINING PROTEIN"/>
    <property type="match status" value="1"/>
</dbReference>
<feature type="domain" description="Alpha-2-macroglobulin bait region" evidence="7">
    <location>
        <begin position="949"/>
        <end position="1089"/>
    </location>
</feature>
<evidence type="ECO:0000313" key="9">
    <source>
        <dbReference type="EMBL" id="EKE44985.1"/>
    </source>
</evidence>
<dbReference type="CDD" id="cd02891">
    <property type="entry name" value="A2M_like"/>
    <property type="match status" value="1"/>
</dbReference>
<dbReference type="InterPro" id="IPR000177">
    <property type="entry name" value="Apple"/>
</dbReference>
<dbReference type="SMART" id="SM01359">
    <property type="entry name" value="A2M_N_2"/>
    <property type="match status" value="1"/>
</dbReference>
<evidence type="ECO:0000256" key="2">
    <source>
        <dbReference type="ARBA" id="ARBA00022729"/>
    </source>
</evidence>
<dbReference type="Pfam" id="PF21142">
    <property type="entry name" value="A2M_bMG2"/>
    <property type="match status" value="1"/>
</dbReference>
<dbReference type="Pfam" id="PF17973">
    <property type="entry name" value="bMG10"/>
    <property type="match status" value="1"/>
</dbReference>
<evidence type="ECO:0000259" key="6">
    <source>
        <dbReference type="SMART" id="SM00223"/>
    </source>
</evidence>
<evidence type="ECO:0000259" key="7">
    <source>
        <dbReference type="SMART" id="SM01359"/>
    </source>
</evidence>
<dbReference type="InterPro" id="IPR001599">
    <property type="entry name" value="Macroglobln_a2"/>
</dbReference>
<dbReference type="InterPro" id="IPR008930">
    <property type="entry name" value="Terpenoid_cyclase/PrenylTrfase"/>
</dbReference>
<dbReference type="InterPro" id="IPR002890">
    <property type="entry name" value="MG2"/>
</dbReference>
<dbReference type="Pfam" id="PF17962">
    <property type="entry name" value="bMG6"/>
    <property type="match status" value="1"/>
</dbReference>
<dbReference type="SMART" id="SM01360">
    <property type="entry name" value="A2M"/>
    <property type="match status" value="1"/>
</dbReference>
<evidence type="ECO:0000256" key="4">
    <source>
        <dbReference type="ARBA" id="ARBA00023157"/>
    </source>
</evidence>
<comment type="similarity">
    <text evidence="1">Belongs to the protease inhibitor I39 (alpha-2-macroglobulin) family. Bacterial alpha-2-macroglobulin subfamily.</text>
</comment>
<dbReference type="InterPro" id="IPR011625">
    <property type="entry name" value="A2M_N_BRD"/>
</dbReference>
<comment type="caution">
    <text evidence="9">The sequence shown here is derived from an EMBL/GenBank/DDBJ whole genome shotgun (WGS) entry which is preliminary data.</text>
</comment>
<dbReference type="CDD" id="cd01100">
    <property type="entry name" value="APPLE_Factor_XI_like"/>
    <property type="match status" value="1"/>
</dbReference>
<keyword evidence="3" id="KW-0677">Repeat</keyword>
<dbReference type="EMBL" id="AMGO01000012">
    <property type="protein sequence ID" value="EKE44985.1"/>
    <property type="molecule type" value="Genomic_DNA"/>
</dbReference>